<dbReference type="PANTHER" id="PTHR42983">
    <property type="entry name" value="DINITROGENASE IRON-MOLYBDENUM COFACTOR PROTEIN-RELATED"/>
    <property type="match status" value="1"/>
</dbReference>
<dbReference type="InterPro" id="IPR033913">
    <property type="entry name" value="MTH1175_dom"/>
</dbReference>
<dbReference type="CDD" id="cd00851">
    <property type="entry name" value="MTH1175"/>
    <property type="match status" value="1"/>
</dbReference>
<evidence type="ECO:0000313" key="2">
    <source>
        <dbReference type="EMBL" id="MDE5417768.1"/>
    </source>
</evidence>
<dbReference type="Proteomes" id="UP001528920">
    <property type="component" value="Unassembled WGS sequence"/>
</dbReference>
<feature type="domain" description="Dinitrogenase iron-molybdenum cofactor biosynthesis" evidence="1">
    <location>
        <begin position="11"/>
        <end position="100"/>
    </location>
</feature>
<dbReference type="Gene3D" id="3.30.420.130">
    <property type="entry name" value="Dinitrogenase iron-molybdenum cofactor biosynthesis domain"/>
    <property type="match status" value="1"/>
</dbReference>
<reference evidence="2 3" key="1">
    <citation type="submission" date="2022-01" db="EMBL/GenBank/DDBJ databases">
        <title>Labilibaculum sp. nov, a marine bacterium isolated from Antarctica.</title>
        <authorList>
            <person name="Dai W."/>
        </authorList>
    </citation>
    <scope>NUCLEOTIDE SEQUENCE [LARGE SCALE GENOMIC DNA]</scope>
    <source>
        <strain evidence="2 3">DW002</strain>
    </source>
</reference>
<evidence type="ECO:0000259" key="1">
    <source>
        <dbReference type="Pfam" id="PF02579"/>
    </source>
</evidence>
<comment type="caution">
    <text evidence="2">The sequence shown here is derived from an EMBL/GenBank/DDBJ whole genome shotgun (WGS) entry which is preliminary data.</text>
</comment>
<dbReference type="InterPro" id="IPR036105">
    <property type="entry name" value="DiNase_FeMo-co_biosyn_sf"/>
</dbReference>
<name>A0ABT5VQS9_9BACT</name>
<protein>
    <submittedName>
        <fullName evidence="2">NifB/NifX family molybdenum-iron cluster-binding protein</fullName>
    </submittedName>
</protein>
<organism evidence="2 3">
    <name type="scientific">Paralabilibaculum antarcticum</name>
    <dbReference type="NCBI Taxonomy" id="2912572"/>
    <lineage>
        <taxon>Bacteria</taxon>
        <taxon>Pseudomonadati</taxon>
        <taxon>Bacteroidota</taxon>
        <taxon>Bacteroidia</taxon>
        <taxon>Marinilabiliales</taxon>
        <taxon>Marinifilaceae</taxon>
        <taxon>Paralabilibaculum</taxon>
    </lineage>
</organism>
<proteinExistence type="predicted"/>
<dbReference type="EMBL" id="JAKJSC010000001">
    <property type="protein sequence ID" value="MDE5417768.1"/>
    <property type="molecule type" value="Genomic_DNA"/>
</dbReference>
<dbReference type="SUPFAM" id="SSF53146">
    <property type="entry name" value="Nitrogenase accessory factor-like"/>
    <property type="match status" value="1"/>
</dbReference>
<sequence>MKIAVPVTSSNQIDGHFGHCEFYNLYTISEKNEIVATERMDSPQGCGCKSNIASVLAEAGVKIMLAGGIGNGAINVLNRNGIEVIRGCSGTTEEVVKLFIEGQVSDSGSSCSHTHGEGHTCNH</sequence>
<dbReference type="PANTHER" id="PTHR42983:SF1">
    <property type="entry name" value="IRON-MOLYBDENUM PROTEIN"/>
    <property type="match status" value="1"/>
</dbReference>
<dbReference type="RefSeq" id="WP_275109107.1">
    <property type="nucleotide sequence ID" value="NZ_JAKJSC010000001.1"/>
</dbReference>
<dbReference type="Pfam" id="PF02579">
    <property type="entry name" value="Nitro_FeMo-Co"/>
    <property type="match status" value="1"/>
</dbReference>
<accession>A0ABT5VQS9</accession>
<gene>
    <name evidence="2" type="ORF">L3049_07080</name>
</gene>
<evidence type="ECO:0000313" key="3">
    <source>
        <dbReference type="Proteomes" id="UP001528920"/>
    </source>
</evidence>
<dbReference type="InterPro" id="IPR003731">
    <property type="entry name" value="Di-Nase_FeMo-co_biosynth"/>
</dbReference>
<keyword evidence="3" id="KW-1185">Reference proteome</keyword>